<dbReference type="InterPro" id="IPR011701">
    <property type="entry name" value="MFS"/>
</dbReference>
<evidence type="ECO:0000313" key="5">
    <source>
        <dbReference type="EMBL" id="KAJ1643841.1"/>
    </source>
</evidence>
<proteinExistence type="inferred from homology"/>
<comment type="similarity">
    <text evidence="2">Belongs to the major facilitator superfamily. Monocarboxylate porter (TC 2.A.1.13) family.</text>
</comment>
<evidence type="ECO:0000256" key="4">
    <source>
        <dbReference type="SAM" id="Phobius"/>
    </source>
</evidence>
<feature type="transmembrane region" description="Helical" evidence="4">
    <location>
        <begin position="336"/>
        <end position="356"/>
    </location>
</feature>
<organism evidence="5 6">
    <name type="scientific">Coemansia asiatica</name>
    <dbReference type="NCBI Taxonomy" id="1052880"/>
    <lineage>
        <taxon>Eukaryota</taxon>
        <taxon>Fungi</taxon>
        <taxon>Fungi incertae sedis</taxon>
        <taxon>Zoopagomycota</taxon>
        <taxon>Kickxellomycotina</taxon>
        <taxon>Kickxellomycetes</taxon>
        <taxon>Kickxellales</taxon>
        <taxon>Kickxellaceae</taxon>
        <taxon>Coemansia</taxon>
    </lineage>
</organism>
<dbReference type="Gene3D" id="1.20.1250.20">
    <property type="entry name" value="MFS general substrate transporter like domains"/>
    <property type="match status" value="1"/>
</dbReference>
<evidence type="ECO:0000256" key="2">
    <source>
        <dbReference type="ARBA" id="ARBA00006727"/>
    </source>
</evidence>
<feature type="transmembrane region" description="Helical" evidence="4">
    <location>
        <begin position="307"/>
        <end position="329"/>
    </location>
</feature>
<evidence type="ECO:0000313" key="6">
    <source>
        <dbReference type="Proteomes" id="UP001145021"/>
    </source>
</evidence>
<keyword evidence="4" id="KW-1133">Transmembrane helix</keyword>
<feature type="region of interest" description="Disordered" evidence="3">
    <location>
        <begin position="137"/>
        <end position="168"/>
    </location>
</feature>
<dbReference type="SUPFAM" id="SSF103473">
    <property type="entry name" value="MFS general substrate transporter"/>
    <property type="match status" value="1"/>
</dbReference>
<gene>
    <name evidence="5" type="ORF">LPJ64_004432</name>
</gene>
<evidence type="ECO:0008006" key="7">
    <source>
        <dbReference type="Google" id="ProtNLM"/>
    </source>
</evidence>
<dbReference type="GO" id="GO:0022857">
    <property type="term" value="F:transmembrane transporter activity"/>
    <property type="evidence" value="ECO:0007669"/>
    <property type="project" value="InterPro"/>
</dbReference>
<dbReference type="PANTHER" id="PTHR11360">
    <property type="entry name" value="MONOCARBOXYLATE TRANSPORTER"/>
    <property type="match status" value="1"/>
</dbReference>
<evidence type="ECO:0000256" key="3">
    <source>
        <dbReference type="SAM" id="MobiDB-lite"/>
    </source>
</evidence>
<feature type="transmembrane region" description="Helical" evidence="4">
    <location>
        <begin position="362"/>
        <end position="385"/>
    </location>
</feature>
<feature type="transmembrane region" description="Helical" evidence="4">
    <location>
        <begin position="397"/>
        <end position="421"/>
    </location>
</feature>
<feature type="compositionally biased region" description="Low complexity" evidence="3">
    <location>
        <begin position="37"/>
        <end position="60"/>
    </location>
</feature>
<dbReference type="AlphaFoldDB" id="A0A9W8CJ21"/>
<sequence>MSSPKQYNDDSIGDGGRGNRDQSQSAIEIYRKWLNESSSSSSSDKSSSSSSKSSSKSSSDTGDADGKPLPDTRQYPAETKPTLETQKHLKPSSLTTPKTRSPLSRSDSPTPKTSSKPSPRLNLSRSRRLMQQMSLRSMLPTSPSPAPERLHPKVPRQPTRSRRKSSDRGMDALYGSAWIAHRPTMVPTAGATEKPRFYDVPLNESDRKASVYSTDTFSSANTDKNKKRRSHNWEYHTRDSKTGWAIVFWAFLACFVSLSTLFSYPVYESYYQTTTQSSIFPAGDPLILTDPDKPQEDFNNWRFSSRATSYSVLIGTLLFGFTLLASLPAGIITDMWGARVSCMTGTLVLFISLLSASFTDRLWALCILQGFLAGTGVGLLFAPAYTIPMQWFDRYQALSTALVICGSALGTLALSALYNWLIQTHGLSTSFRASCPPGVSVHASKCPCHQNYH</sequence>
<accession>A0A9W8CJ21</accession>
<dbReference type="Proteomes" id="UP001145021">
    <property type="component" value="Unassembled WGS sequence"/>
</dbReference>
<dbReference type="Pfam" id="PF07690">
    <property type="entry name" value="MFS_1"/>
    <property type="match status" value="1"/>
</dbReference>
<comment type="subcellular location">
    <subcellularLocation>
        <location evidence="1">Membrane</location>
        <topology evidence="1">Multi-pass membrane protein</topology>
    </subcellularLocation>
</comment>
<dbReference type="PANTHER" id="PTHR11360:SF284">
    <property type="entry name" value="EG:103B4.3 PROTEIN-RELATED"/>
    <property type="match status" value="1"/>
</dbReference>
<feature type="compositionally biased region" description="Low complexity" evidence="3">
    <location>
        <begin position="104"/>
        <end position="124"/>
    </location>
</feature>
<keyword evidence="6" id="KW-1185">Reference proteome</keyword>
<reference evidence="5" key="1">
    <citation type="submission" date="2022-07" db="EMBL/GenBank/DDBJ databases">
        <title>Phylogenomic reconstructions and comparative analyses of Kickxellomycotina fungi.</title>
        <authorList>
            <person name="Reynolds N.K."/>
            <person name="Stajich J.E."/>
            <person name="Barry K."/>
            <person name="Grigoriev I.V."/>
            <person name="Crous P."/>
            <person name="Smith M.E."/>
        </authorList>
    </citation>
    <scope>NUCLEOTIDE SEQUENCE</scope>
    <source>
        <strain evidence="5">NBRC 105413</strain>
    </source>
</reference>
<name>A0A9W8CJ21_9FUNG</name>
<comment type="caution">
    <text evidence="5">The sequence shown here is derived from an EMBL/GenBank/DDBJ whole genome shotgun (WGS) entry which is preliminary data.</text>
</comment>
<feature type="compositionally biased region" description="Polar residues" evidence="3">
    <location>
        <begin position="92"/>
        <end position="103"/>
    </location>
</feature>
<feature type="transmembrane region" description="Helical" evidence="4">
    <location>
        <begin position="246"/>
        <end position="267"/>
    </location>
</feature>
<feature type="region of interest" description="Disordered" evidence="3">
    <location>
        <begin position="1"/>
        <end position="125"/>
    </location>
</feature>
<dbReference type="GO" id="GO:0016020">
    <property type="term" value="C:membrane"/>
    <property type="evidence" value="ECO:0007669"/>
    <property type="project" value="UniProtKB-SubCell"/>
</dbReference>
<dbReference type="InterPro" id="IPR050327">
    <property type="entry name" value="Proton-linked_MCT"/>
</dbReference>
<keyword evidence="4" id="KW-0812">Transmembrane</keyword>
<evidence type="ECO:0000256" key="1">
    <source>
        <dbReference type="ARBA" id="ARBA00004141"/>
    </source>
</evidence>
<protein>
    <recommendedName>
        <fullName evidence="7">Monocarboxylate transporter</fullName>
    </recommendedName>
</protein>
<dbReference type="EMBL" id="JANBOH010000215">
    <property type="protein sequence ID" value="KAJ1643841.1"/>
    <property type="molecule type" value="Genomic_DNA"/>
</dbReference>
<dbReference type="InterPro" id="IPR036259">
    <property type="entry name" value="MFS_trans_sf"/>
</dbReference>
<keyword evidence="4" id="KW-0472">Membrane</keyword>